<evidence type="ECO:0000256" key="1">
    <source>
        <dbReference type="ARBA" id="ARBA00006432"/>
    </source>
</evidence>
<dbReference type="Gene3D" id="3.30.559.30">
    <property type="entry name" value="Nonribosomal peptide synthetase, condensation domain"/>
    <property type="match status" value="1"/>
</dbReference>
<dbReference type="InterPro" id="IPR023213">
    <property type="entry name" value="CAT-like_dom_sf"/>
</dbReference>
<evidence type="ECO:0000256" key="3">
    <source>
        <dbReference type="ARBA" id="ARBA00022553"/>
    </source>
</evidence>
<evidence type="ECO:0000313" key="10">
    <source>
        <dbReference type="Proteomes" id="UP000008984"/>
    </source>
</evidence>
<dbReference type="GO" id="GO:0006631">
    <property type="term" value="P:fatty acid metabolic process"/>
    <property type="evidence" value="ECO:0007669"/>
    <property type="project" value="TreeGrafter"/>
</dbReference>
<feature type="compositionally biased region" description="Acidic residues" evidence="6">
    <location>
        <begin position="65"/>
        <end position="78"/>
    </location>
</feature>
<feature type="compositionally biased region" description="Low complexity" evidence="6">
    <location>
        <begin position="79"/>
        <end position="92"/>
    </location>
</feature>
<feature type="region of interest" description="Disordered" evidence="6">
    <location>
        <begin position="58"/>
        <end position="93"/>
    </location>
</feature>
<feature type="region of interest" description="Disordered" evidence="6">
    <location>
        <begin position="121"/>
        <end position="149"/>
    </location>
</feature>
<evidence type="ECO:0000313" key="9">
    <source>
        <dbReference type="EMBL" id="EGR49105.1"/>
    </source>
</evidence>
<sequence length="1316" mass="146081">MAPQEDKAATALAEIHGDPLTDLDQNLWDLFAASAAAHPDREAIVSLWQPADAILVLEDDKEKKEEEDDDDGDGDDDVPAPASASVPSTSTAGSECLRCSYGNLRRGAERLADNLEKMLGGVVNTQQGPGPGPGPGNNNNNNSKQGPAAGHRGMHVAAVLWNCAEWGFLLWACVRIGAVFIPLDPRVTDDDVPLMLEAAAPRVLVVQDAEAALRLDADLAGLELPRPLLRVFCGQGAVEGWISFGQLMDGGGDASISPSQGLDLKEEEEKKEEEKEKEVEEEEAQGDTDTYTDTDTTDDQQGPPRASGSNSGSDNHAHDRPALVVFTSGTTGRPKGCPHTNRNLVSQTSNYDANADPDFVDRWLVHTPVCHVFAINNALRAWRHGGVVVFASPSFHIDATLRALVDEKCTVMSATPTLVRALLSHAAFPSPGALSLSIVSVSGTMIGAEHIRLCREGGLGARDAIQAYGMSEGAPIVSWSRRDEMLVDGYHAGVGKVLPGAAVRVCRWGSREVLRRMEVGELHISGTSVIRNYFGEDEDEDEDGDGDDGRFYDDEAGRWLRTGDQAMIDEKGVVYILGRYNDLIIRGGENIDPLKIESALSDIPGLLQAFVVGVPDEIAGQIPVAVVKLTQKASKSSIMARSRLLGPHYALDAVYTLEDLGLDSVPTTAIGKPKRAMLADIVTKKRQTSDQAKTSPIRNRRDQLLLLEEQLGEIWDQLVGVRPGKADDFFSLADSITLLRYCDAILRGLGKRLYLQDLSRCATIEAQARLLATRDSSRPGADAEMSRRESIPQFHPRADDDLNSVYPRDRFFDSRQRQQQYPSFSNTSADEILSAAREQAARVGLDGSDIQDVIPVRGSMYRTIVGQRPQSYRIRVVFRIHDASIAQIYDGLFQWLAFRPLLRTVLLGTQGALYHIVVRHSQVFFQKLVREAEAATEEQARDIYEDSSAESHSLVYMFGAVIVKVKETGQKLLSLTYSHSIADALTLLPWHRDLDRLIHDNDTIIPLQTSYRLFADLFSEYQDSLPAQRAVSFHVQRLRGISRYKAALWPRQLSPGMMIASDAGSFFTAERDAVRDQIWDGDWQDRAEEFRFPRRSRIVRLPALAKLREVYRLEPVLFTKCALILFNVLQTKSPVAIFNSWESARSWPFVPDWVSDALQPAMSIDGPTVEWILNMYEANREETLEDLMQRMVREQEQIRRHEHVSWEKVVQELREEGSVAMDASFRQSFVWDVSMGVAASRGFRSDYESLEPVARGLFWSAFMVDRENLLFIASWDTAQLNAEQVDGYCDDLADVMRRLANEDNLGLKMGEVFPEY</sequence>
<dbReference type="Pfam" id="PF00501">
    <property type="entry name" value="AMP-binding"/>
    <property type="match status" value="1"/>
</dbReference>
<dbReference type="InterPro" id="IPR000873">
    <property type="entry name" value="AMP-dep_synth/lig_dom"/>
</dbReference>
<dbReference type="RefSeq" id="XP_006965096.1">
    <property type="nucleotide sequence ID" value="XM_006965034.1"/>
</dbReference>
<feature type="region of interest" description="Disordered" evidence="6">
    <location>
        <begin position="773"/>
        <end position="805"/>
    </location>
</feature>
<dbReference type="Gene3D" id="3.30.559.10">
    <property type="entry name" value="Chloramphenicol acetyltransferase-like domain"/>
    <property type="match status" value="1"/>
</dbReference>
<feature type="compositionally biased region" description="Basic and acidic residues" evidence="6">
    <location>
        <begin position="263"/>
        <end position="278"/>
    </location>
</feature>
<feature type="domain" description="AMP-dependent synthetase/ligase" evidence="7">
    <location>
        <begin position="152"/>
        <end position="534"/>
    </location>
</feature>
<dbReference type="CDD" id="cd04433">
    <property type="entry name" value="AFD_class_I"/>
    <property type="match status" value="1"/>
</dbReference>
<evidence type="ECO:0000259" key="7">
    <source>
        <dbReference type="Pfam" id="PF00501"/>
    </source>
</evidence>
<keyword evidence="5" id="KW-0175">Coiled coil</keyword>
<dbReference type="PANTHER" id="PTHR43201:SF5">
    <property type="entry name" value="MEDIUM-CHAIN ACYL-COA LIGASE ACSF2, MITOCHONDRIAL"/>
    <property type="match status" value="1"/>
</dbReference>
<dbReference type="InterPro" id="IPR045851">
    <property type="entry name" value="AMP-bd_C_sf"/>
</dbReference>
<dbReference type="Pfam" id="PF13193">
    <property type="entry name" value="AMP-binding_C"/>
    <property type="match status" value="1"/>
</dbReference>
<dbReference type="Gene3D" id="3.40.50.12780">
    <property type="entry name" value="N-terminal domain of ligase-like"/>
    <property type="match status" value="1"/>
</dbReference>
<dbReference type="SUPFAM" id="SSF52777">
    <property type="entry name" value="CoA-dependent acyltransferases"/>
    <property type="match status" value="2"/>
</dbReference>
<dbReference type="PANTHER" id="PTHR43201">
    <property type="entry name" value="ACYL-COA SYNTHETASE"/>
    <property type="match status" value="1"/>
</dbReference>
<organism evidence="10">
    <name type="scientific">Hypocrea jecorina (strain QM6a)</name>
    <name type="common">Trichoderma reesei</name>
    <dbReference type="NCBI Taxonomy" id="431241"/>
    <lineage>
        <taxon>Eukaryota</taxon>
        <taxon>Fungi</taxon>
        <taxon>Dikarya</taxon>
        <taxon>Ascomycota</taxon>
        <taxon>Pezizomycotina</taxon>
        <taxon>Sordariomycetes</taxon>
        <taxon>Hypocreomycetidae</taxon>
        <taxon>Hypocreales</taxon>
        <taxon>Hypocreaceae</taxon>
        <taxon>Trichoderma</taxon>
    </lineage>
</organism>
<protein>
    <submittedName>
        <fullName evidence="9">Predicted protein</fullName>
    </submittedName>
</protein>
<dbReference type="STRING" id="431241.G0RI89"/>
<evidence type="ECO:0000256" key="2">
    <source>
        <dbReference type="ARBA" id="ARBA00022450"/>
    </source>
</evidence>
<dbReference type="Proteomes" id="UP000008984">
    <property type="component" value="Unassembled WGS sequence"/>
</dbReference>
<dbReference type="HOGENOM" id="CLU_002959_0_0_1"/>
<feature type="compositionally biased region" description="Acidic residues" evidence="6">
    <location>
        <begin position="279"/>
        <end position="298"/>
    </location>
</feature>
<evidence type="ECO:0000256" key="6">
    <source>
        <dbReference type="SAM" id="MobiDB-lite"/>
    </source>
</evidence>
<dbReference type="Gene3D" id="3.30.300.30">
    <property type="match status" value="1"/>
</dbReference>
<gene>
    <name evidence="9" type="ORF">TRIREDRAFT_106869</name>
</gene>
<proteinExistence type="inferred from homology"/>
<keyword evidence="2" id="KW-0596">Phosphopantetheine</keyword>
<dbReference type="InterPro" id="IPR036736">
    <property type="entry name" value="ACP-like_sf"/>
</dbReference>
<dbReference type="InterPro" id="IPR020845">
    <property type="entry name" value="AMP-binding_CS"/>
</dbReference>
<dbReference type="InterPro" id="IPR025110">
    <property type="entry name" value="AMP-bd_C"/>
</dbReference>
<feature type="domain" description="AMP-binding enzyme C-terminal" evidence="8">
    <location>
        <begin position="595"/>
        <end position="660"/>
    </location>
</feature>
<dbReference type="GeneID" id="18481354"/>
<dbReference type="Gene3D" id="1.10.1200.10">
    <property type="entry name" value="ACP-like"/>
    <property type="match status" value="1"/>
</dbReference>
<dbReference type="OrthoDB" id="10253869at2759"/>
<dbReference type="PROSITE" id="PS00455">
    <property type="entry name" value="AMP_BINDING"/>
    <property type="match status" value="1"/>
</dbReference>
<keyword evidence="4" id="KW-0436">Ligase</keyword>
<dbReference type="SUPFAM" id="SSF56801">
    <property type="entry name" value="Acetyl-CoA synthetase-like"/>
    <property type="match status" value="1"/>
</dbReference>
<evidence type="ECO:0000256" key="4">
    <source>
        <dbReference type="ARBA" id="ARBA00022598"/>
    </source>
</evidence>
<feature type="compositionally biased region" description="Basic and acidic residues" evidence="6">
    <location>
        <begin position="784"/>
        <end position="800"/>
    </location>
</feature>
<dbReference type="EMBL" id="GL985063">
    <property type="protein sequence ID" value="EGR49105.1"/>
    <property type="molecule type" value="Genomic_DNA"/>
</dbReference>
<keyword evidence="3" id="KW-0597">Phosphoprotein</keyword>
<dbReference type="eggNOG" id="KOG1177">
    <property type="taxonomic scope" value="Eukaryota"/>
</dbReference>
<dbReference type="GO" id="GO:0031956">
    <property type="term" value="F:medium-chain fatty acid-CoA ligase activity"/>
    <property type="evidence" value="ECO:0007669"/>
    <property type="project" value="TreeGrafter"/>
</dbReference>
<accession>G0RI89</accession>
<feature type="coiled-coil region" evidence="5">
    <location>
        <begin position="1177"/>
        <end position="1204"/>
    </location>
</feature>
<evidence type="ECO:0000259" key="8">
    <source>
        <dbReference type="Pfam" id="PF13193"/>
    </source>
</evidence>
<evidence type="ECO:0000256" key="5">
    <source>
        <dbReference type="SAM" id="Coils"/>
    </source>
</evidence>
<keyword evidence="10" id="KW-1185">Reference proteome</keyword>
<dbReference type="KEGG" id="tre:TRIREDRAFT_106869"/>
<reference evidence="9 10" key="1">
    <citation type="journal article" date="2008" name="Nat. Biotechnol.">
        <title>Genome sequencing and analysis of the biomass-degrading fungus Trichoderma reesei (syn. Hypocrea jecorina).</title>
        <authorList>
            <person name="Martinez D."/>
            <person name="Berka R.M."/>
            <person name="Henrissat B."/>
            <person name="Saloheimo M."/>
            <person name="Arvas M."/>
            <person name="Baker S.E."/>
            <person name="Chapman J."/>
            <person name="Chertkov O."/>
            <person name="Coutinho P.M."/>
            <person name="Cullen D."/>
            <person name="Danchin E.G."/>
            <person name="Grigoriev I.V."/>
            <person name="Harris P."/>
            <person name="Jackson M."/>
            <person name="Kubicek C.P."/>
            <person name="Han C.S."/>
            <person name="Ho I."/>
            <person name="Larrondo L.F."/>
            <person name="de Leon A.L."/>
            <person name="Magnuson J.K."/>
            <person name="Merino S."/>
            <person name="Misra M."/>
            <person name="Nelson B."/>
            <person name="Putnam N."/>
            <person name="Robbertse B."/>
            <person name="Salamov A.A."/>
            <person name="Schmoll M."/>
            <person name="Terry A."/>
            <person name="Thayer N."/>
            <person name="Westerholm-Parvinen A."/>
            <person name="Schoch C.L."/>
            <person name="Yao J."/>
            <person name="Barabote R."/>
            <person name="Nelson M.A."/>
            <person name="Detter C."/>
            <person name="Bruce D."/>
            <person name="Kuske C.R."/>
            <person name="Xie G."/>
            <person name="Richardson P."/>
            <person name="Rokhsar D.S."/>
            <person name="Lucas S.M."/>
            <person name="Rubin E.M."/>
            <person name="Dunn-Coleman N."/>
            <person name="Ward M."/>
            <person name="Brettin T.S."/>
        </authorList>
    </citation>
    <scope>NUCLEOTIDE SEQUENCE [LARGE SCALE GENOMIC DNA]</scope>
    <source>
        <strain evidence="9 10">QM6a</strain>
    </source>
</reference>
<dbReference type="VEuPathDB" id="FungiDB:TRIREDRAFT_106869"/>
<feature type="region of interest" description="Disordered" evidence="6">
    <location>
        <begin position="252"/>
        <end position="318"/>
    </location>
</feature>
<comment type="similarity">
    <text evidence="1">Belongs to the ATP-dependent AMP-binding enzyme family.</text>
</comment>
<dbReference type="InterPro" id="IPR042099">
    <property type="entry name" value="ANL_N_sf"/>
</dbReference>
<name>G0RI89_HYPJQ</name>